<feature type="compositionally biased region" description="Low complexity" evidence="1">
    <location>
        <begin position="139"/>
        <end position="151"/>
    </location>
</feature>
<accession>A0A6J8B095</accession>
<evidence type="ECO:0000256" key="1">
    <source>
        <dbReference type="SAM" id="MobiDB-lite"/>
    </source>
</evidence>
<evidence type="ECO:0000313" key="3">
    <source>
        <dbReference type="Proteomes" id="UP000507470"/>
    </source>
</evidence>
<sequence length="221" mass="24728">MADNNSYAGAVSKPANQNHDNQHNNLEELSSVKPVFILETDLFGNSMLQQKDFLTHEEVYKSIGTEIPRYQMKGLQRVKGMWRIYLAQEEARDHLLISGVSTRNKLLTIFDKNPRIPQKGHKAKECQTPTTTASDTEVNNNDDQSDSSNSESGDETDIGDHVDHSEIPPSQSTLQPTDAITETSTDIRINTSLQKHGKRTATTPTDEYHNRETDSSKASKT</sequence>
<reference evidence="2 3" key="1">
    <citation type="submission" date="2020-06" db="EMBL/GenBank/DDBJ databases">
        <authorList>
            <person name="Li R."/>
            <person name="Bekaert M."/>
        </authorList>
    </citation>
    <scope>NUCLEOTIDE SEQUENCE [LARGE SCALE GENOMIC DNA]</scope>
    <source>
        <strain evidence="3">wild</strain>
    </source>
</reference>
<feature type="compositionally biased region" description="Basic and acidic residues" evidence="1">
    <location>
        <begin position="206"/>
        <end position="221"/>
    </location>
</feature>
<evidence type="ECO:0000313" key="2">
    <source>
        <dbReference type="EMBL" id="CAC5376401.1"/>
    </source>
</evidence>
<feature type="compositionally biased region" description="Polar residues" evidence="1">
    <location>
        <begin position="168"/>
        <end position="205"/>
    </location>
</feature>
<feature type="region of interest" description="Disordered" evidence="1">
    <location>
        <begin position="1"/>
        <end position="22"/>
    </location>
</feature>
<dbReference type="EMBL" id="CACVKT020002186">
    <property type="protein sequence ID" value="CAC5376401.1"/>
    <property type="molecule type" value="Genomic_DNA"/>
</dbReference>
<dbReference type="AlphaFoldDB" id="A0A6J8B095"/>
<feature type="compositionally biased region" description="Polar residues" evidence="1">
    <location>
        <begin position="127"/>
        <end position="138"/>
    </location>
</feature>
<protein>
    <submittedName>
        <fullName evidence="2">Uncharacterized protein</fullName>
    </submittedName>
</protein>
<dbReference type="OrthoDB" id="3863715at2759"/>
<keyword evidence="3" id="KW-1185">Reference proteome</keyword>
<feature type="region of interest" description="Disordered" evidence="1">
    <location>
        <begin position="115"/>
        <end position="221"/>
    </location>
</feature>
<proteinExistence type="predicted"/>
<name>A0A6J8B095_MYTCO</name>
<dbReference type="Proteomes" id="UP000507470">
    <property type="component" value="Unassembled WGS sequence"/>
</dbReference>
<organism evidence="2 3">
    <name type="scientific">Mytilus coruscus</name>
    <name type="common">Sea mussel</name>
    <dbReference type="NCBI Taxonomy" id="42192"/>
    <lineage>
        <taxon>Eukaryota</taxon>
        <taxon>Metazoa</taxon>
        <taxon>Spiralia</taxon>
        <taxon>Lophotrochozoa</taxon>
        <taxon>Mollusca</taxon>
        <taxon>Bivalvia</taxon>
        <taxon>Autobranchia</taxon>
        <taxon>Pteriomorphia</taxon>
        <taxon>Mytilida</taxon>
        <taxon>Mytiloidea</taxon>
        <taxon>Mytilidae</taxon>
        <taxon>Mytilinae</taxon>
        <taxon>Mytilus</taxon>
    </lineage>
</organism>
<gene>
    <name evidence="2" type="ORF">MCOR_13055</name>
</gene>